<dbReference type="InterPro" id="IPR000064">
    <property type="entry name" value="NLP_P60_dom"/>
</dbReference>
<keyword evidence="4" id="KW-0788">Thiol protease</keyword>
<keyword evidence="3" id="KW-0378">Hydrolase</keyword>
<gene>
    <name evidence="7" type="ORF">GCM10023322_39350</name>
</gene>
<keyword evidence="8" id="KW-1185">Reference proteome</keyword>
<name>A0ABP9RWN8_9ACTN</name>
<comment type="caution">
    <text evidence="7">The sequence shown here is derived from an EMBL/GenBank/DDBJ whole genome shotgun (WGS) entry which is preliminary data.</text>
</comment>
<feature type="signal peptide" evidence="5">
    <location>
        <begin position="1"/>
        <end position="30"/>
    </location>
</feature>
<dbReference type="PANTHER" id="PTHR47359">
    <property type="entry name" value="PEPTIDOGLYCAN DL-ENDOPEPTIDASE CWLO"/>
    <property type="match status" value="1"/>
</dbReference>
<dbReference type="PROSITE" id="PS51935">
    <property type="entry name" value="NLPC_P60"/>
    <property type="match status" value="1"/>
</dbReference>
<evidence type="ECO:0000256" key="1">
    <source>
        <dbReference type="ARBA" id="ARBA00007074"/>
    </source>
</evidence>
<dbReference type="Gene3D" id="3.90.1720.10">
    <property type="entry name" value="endopeptidase domain like (from Nostoc punctiforme)"/>
    <property type="match status" value="1"/>
</dbReference>
<organism evidence="7 8">
    <name type="scientific">Rugosimonospora acidiphila</name>
    <dbReference type="NCBI Taxonomy" id="556531"/>
    <lineage>
        <taxon>Bacteria</taxon>
        <taxon>Bacillati</taxon>
        <taxon>Actinomycetota</taxon>
        <taxon>Actinomycetes</taxon>
        <taxon>Micromonosporales</taxon>
        <taxon>Micromonosporaceae</taxon>
        <taxon>Rugosimonospora</taxon>
    </lineage>
</organism>
<evidence type="ECO:0000256" key="3">
    <source>
        <dbReference type="ARBA" id="ARBA00022801"/>
    </source>
</evidence>
<evidence type="ECO:0000256" key="5">
    <source>
        <dbReference type="SAM" id="SignalP"/>
    </source>
</evidence>
<evidence type="ECO:0000256" key="2">
    <source>
        <dbReference type="ARBA" id="ARBA00022670"/>
    </source>
</evidence>
<evidence type="ECO:0000313" key="7">
    <source>
        <dbReference type="EMBL" id="GAA5188502.1"/>
    </source>
</evidence>
<sequence>MILALVALLVLAPTTVVVFLLAVGVPAASAADCGPGGSAQKVEGTSLSAEQLANAATIVSTVKSLLPDTPYAATVALATAMQESSLTNNLQQVDHDSIGLFQQRVSIYGEATAADPVKSTTAFIKRLVKVPNWQVEPLSVAAQAVQVSANPNAYAQWQGLAEDLTSKLWPGAATTCSDSDGSISTGLTGIPKGFVPPSQAQQLAVIDFAMEQLGKPYQWGGSGPDKWDCSGLVQAAWAQAGVALPRTTAGQVSVGVDVPSLQVMEPGDLIFIPGSDGSISNPGHVGMYAGDANGVQYLIQAPHTGAVVDMEKVSDWVGEIAAIRRPVVSKQ</sequence>
<accession>A0ABP9RWN8</accession>
<dbReference type="Proteomes" id="UP001501570">
    <property type="component" value="Unassembled WGS sequence"/>
</dbReference>
<dbReference type="PANTHER" id="PTHR47359:SF3">
    <property type="entry name" value="NLP_P60 DOMAIN-CONTAINING PROTEIN-RELATED"/>
    <property type="match status" value="1"/>
</dbReference>
<evidence type="ECO:0000313" key="8">
    <source>
        <dbReference type="Proteomes" id="UP001501570"/>
    </source>
</evidence>
<dbReference type="SUPFAM" id="SSF54001">
    <property type="entry name" value="Cysteine proteinases"/>
    <property type="match status" value="1"/>
</dbReference>
<dbReference type="Pfam" id="PF00877">
    <property type="entry name" value="NLPC_P60"/>
    <property type="match status" value="1"/>
</dbReference>
<keyword evidence="2" id="KW-0645">Protease</keyword>
<protein>
    <submittedName>
        <fullName evidence="7">C40 family peptidase</fullName>
    </submittedName>
</protein>
<proteinExistence type="inferred from homology"/>
<reference evidence="8" key="1">
    <citation type="journal article" date="2019" name="Int. J. Syst. Evol. Microbiol.">
        <title>The Global Catalogue of Microorganisms (GCM) 10K type strain sequencing project: providing services to taxonomists for standard genome sequencing and annotation.</title>
        <authorList>
            <consortium name="The Broad Institute Genomics Platform"/>
            <consortium name="The Broad Institute Genome Sequencing Center for Infectious Disease"/>
            <person name="Wu L."/>
            <person name="Ma J."/>
        </authorList>
    </citation>
    <scope>NUCLEOTIDE SEQUENCE [LARGE SCALE GENOMIC DNA]</scope>
    <source>
        <strain evidence="8">JCM 18304</strain>
    </source>
</reference>
<feature type="domain" description="NlpC/P60" evidence="6">
    <location>
        <begin position="199"/>
        <end position="327"/>
    </location>
</feature>
<dbReference type="InterPro" id="IPR038765">
    <property type="entry name" value="Papain-like_cys_pep_sf"/>
</dbReference>
<keyword evidence="5" id="KW-0732">Signal</keyword>
<comment type="similarity">
    <text evidence="1">Belongs to the peptidase C40 family.</text>
</comment>
<evidence type="ECO:0000259" key="6">
    <source>
        <dbReference type="PROSITE" id="PS51935"/>
    </source>
</evidence>
<dbReference type="EMBL" id="BAABJQ010000011">
    <property type="protein sequence ID" value="GAA5188502.1"/>
    <property type="molecule type" value="Genomic_DNA"/>
</dbReference>
<evidence type="ECO:0000256" key="4">
    <source>
        <dbReference type="ARBA" id="ARBA00022807"/>
    </source>
</evidence>
<dbReference type="InterPro" id="IPR051794">
    <property type="entry name" value="PG_Endopeptidase_C40"/>
</dbReference>
<feature type="chain" id="PRO_5045865632" evidence="5">
    <location>
        <begin position="31"/>
        <end position="331"/>
    </location>
</feature>